<dbReference type="PANTHER" id="PTHR11851:SF224">
    <property type="entry name" value="PROCESSING PROTEASE"/>
    <property type="match status" value="1"/>
</dbReference>
<dbReference type="GO" id="GO:0046872">
    <property type="term" value="F:metal ion binding"/>
    <property type="evidence" value="ECO:0007669"/>
    <property type="project" value="InterPro"/>
</dbReference>
<dbReference type="Gene3D" id="3.30.830.10">
    <property type="entry name" value="Metalloenzyme, LuxS/M16 peptidase-like"/>
    <property type="match status" value="2"/>
</dbReference>
<gene>
    <name evidence="2" type="ORF">IFJ97_03425</name>
</gene>
<dbReference type="SUPFAM" id="SSF63411">
    <property type="entry name" value="LuxS/MPP-like metallohydrolase"/>
    <property type="match status" value="2"/>
</dbReference>
<dbReference type="InterPro" id="IPR050361">
    <property type="entry name" value="MPP/UQCRC_Complex"/>
</dbReference>
<protein>
    <submittedName>
        <fullName evidence="2">Insulinase family protein</fullName>
    </submittedName>
</protein>
<evidence type="ECO:0000313" key="2">
    <source>
        <dbReference type="EMBL" id="MBD3870396.1"/>
    </source>
</evidence>
<sequence>MMEPGAAFSDRVSSFRLQGGARLAVLSNPHAPTVTVAGTLLAGPAWAKNGRFAVPGMVAAMLDRGTIDHSRIELARELEDHGLQLVVRASASTPTIVSFSAQGLAEELPRLVRLLTEVLRRPSFPVGELDKLREQVLGSLVREREETSARAFAALTRGLFPEGHPLHRRPIEVREKEMRSLTCDELADFHTAVYGPATIAFAVVGDVEAGNVATLVEDELAEWVGAEQAVLTRDEDLSTESPEERIQIADRPNIDVFLGHRGRLLRGDADYPASVLANSCLGQSTLTSRLGVAVRDGAGLTYGIYSRFFGTLHVAGPWATVLGVSADNLDRAVELSLEVIARYVDEGPTEEELADERSALAGAYRVGLATNSGIARELVTALTADEPIERLDSFPEQLLAVERDQVVEAIRTHFHPDQILVTAAGDFEG</sequence>
<dbReference type="Proteomes" id="UP000598633">
    <property type="component" value="Unassembled WGS sequence"/>
</dbReference>
<comment type="caution">
    <text evidence="2">The sequence shown here is derived from an EMBL/GenBank/DDBJ whole genome shotgun (WGS) entry which is preliminary data.</text>
</comment>
<organism evidence="2 3">
    <name type="scientific">Candidatus Sulfomarinibacter kjeldsenii</name>
    <dbReference type="NCBI Taxonomy" id="2885994"/>
    <lineage>
        <taxon>Bacteria</taxon>
        <taxon>Pseudomonadati</taxon>
        <taxon>Acidobacteriota</taxon>
        <taxon>Thermoanaerobaculia</taxon>
        <taxon>Thermoanaerobaculales</taxon>
        <taxon>Candidatus Sulfomarinibacteraceae</taxon>
        <taxon>Candidatus Sulfomarinibacter</taxon>
    </lineage>
</organism>
<dbReference type="AlphaFoldDB" id="A0A8J7C4R1"/>
<dbReference type="EMBL" id="JACXWA010000060">
    <property type="protein sequence ID" value="MBD3870396.1"/>
    <property type="molecule type" value="Genomic_DNA"/>
</dbReference>
<proteinExistence type="predicted"/>
<evidence type="ECO:0000313" key="3">
    <source>
        <dbReference type="Proteomes" id="UP000598633"/>
    </source>
</evidence>
<dbReference type="Pfam" id="PF05193">
    <property type="entry name" value="Peptidase_M16_C"/>
    <property type="match status" value="1"/>
</dbReference>
<evidence type="ECO:0000259" key="1">
    <source>
        <dbReference type="Pfam" id="PF05193"/>
    </source>
</evidence>
<name>A0A8J7C4R1_9BACT</name>
<dbReference type="InterPro" id="IPR011249">
    <property type="entry name" value="Metalloenz_LuxS/M16"/>
</dbReference>
<accession>A0A8J7C4R1</accession>
<feature type="domain" description="Peptidase M16 C-terminal" evidence="1">
    <location>
        <begin position="180"/>
        <end position="360"/>
    </location>
</feature>
<dbReference type="PANTHER" id="PTHR11851">
    <property type="entry name" value="METALLOPROTEASE"/>
    <property type="match status" value="1"/>
</dbReference>
<dbReference type="InterPro" id="IPR007863">
    <property type="entry name" value="Peptidase_M16_C"/>
</dbReference>
<reference evidence="2 3" key="1">
    <citation type="submission" date="2020-08" db="EMBL/GenBank/DDBJ databases">
        <title>Acidobacteriota in marine sediments use diverse sulfur dissimilation pathways.</title>
        <authorList>
            <person name="Wasmund K."/>
        </authorList>
    </citation>
    <scope>NUCLEOTIDE SEQUENCE [LARGE SCALE GENOMIC DNA]</scope>
    <source>
        <strain evidence="2">MAG AM3-A</strain>
    </source>
</reference>